<gene>
    <name evidence="1" type="ORF">GIL414_LOCUS72372</name>
</gene>
<dbReference type="InterPro" id="IPR015424">
    <property type="entry name" value="PyrdxlP-dep_Trfase"/>
</dbReference>
<dbReference type="SUPFAM" id="SSF53383">
    <property type="entry name" value="PLP-dependent transferases"/>
    <property type="match status" value="1"/>
</dbReference>
<protein>
    <submittedName>
        <fullName evidence="1">Uncharacterized protein</fullName>
    </submittedName>
</protein>
<proteinExistence type="predicted"/>
<name>A0A8S3HYP6_9BILA</name>
<dbReference type="AlphaFoldDB" id="A0A8S3HYP6"/>
<reference evidence="1" key="1">
    <citation type="submission" date="2021-02" db="EMBL/GenBank/DDBJ databases">
        <authorList>
            <person name="Nowell W R."/>
        </authorList>
    </citation>
    <scope>NUCLEOTIDE SEQUENCE</scope>
</reference>
<sequence length="143" mass="16600">MNAAFGLEQLKKLPSFLEIRRKNINQFVKQLKELIPYGLVLPKDHDKLDWLALPLMLPNRKELLQNLEDNNIQTRVCFAGNITRHPAYRQFYEVFPNADEIMKNGFLIGAHHGMSEQDVDYVCKTIKMHVYSSQPSNNINTQS</sequence>
<dbReference type="InterPro" id="IPR000653">
    <property type="entry name" value="DegT/StrS_aminotransferase"/>
</dbReference>
<comment type="caution">
    <text evidence="1">The sequence shown here is derived from an EMBL/GenBank/DDBJ whole genome shotgun (WGS) entry which is preliminary data.</text>
</comment>
<accession>A0A8S3HYP6</accession>
<dbReference type="Gene3D" id="3.90.1150.10">
    <property type="entry name" value="Aspartate Aminotransferase, domain 1"/>
    <property type="match status" value="1"/>
</dbReference>
<dbReference type="GO" id="GO:0008483">
    <property type="term" value="F:transaminase activity"/>
    <property type="evidence" value="ECO:0007669"/>
    <property type="project" value="TreeGrafter"/>
</dbReference>
<dbReference type="Pfam" id="PF01041">
    <property type="entry name" value="DegT_DnrJ_EryC1"/>
    <property type="match status" value="1"/>
</dbReference>
<evidence type="ECO:0000313" key="1">
    <source>
        <dbReference type="EMBL" id="CAF5189299.1"/>
    </source>
</evidence>
<dbReference type="PANTHER" id="PTHR30244">
    <property type="entry name" value="TRANSAMINASE"/>
    <property type="match status" value="1"/>
</dbReference>
<dbReference type="GO" id="GO:0000271">
    <property type="term" value="P:polysaccharide biosynthetic process"/>
    <property type="evidence" value="ECO:0007669"/>
    <property type="project" value="TreeGrafter"/>
</dbReference>
<dbReference type="EMBL" id="CAJOBJ010336240">
    <property type="protein sequence ID" value="CAF5189299.1"/>
    <property type="molecule type" value="Genomic_DNA"/>
</dbReference>
<organism evidence="1 2">
    <name type="scientific">Rotaria magnacalcarata</name>
    <dbReference type="NCBI Taxonomy" id="392030"/>
    <lineage>
        <taxon>Eukaryota</taxon>
        <taxon>Metazoa</taxon>
        <taxon>Spiralia</taxon>
        <taxon>Gnathifera</taxon>
        <taxon>Rotifera</taxon>
        <taxon>Eurotatoria</taxon>
        <taxon>Bdelloidea</taxon>
        <taxon>Philodinida</taxon>
        <taxon>Philodinidae</taxon>
        <taxon>Rotaria</taxon>
    </lineage>
</organism>
<evidence type="ECO:0000313" key="2">
    <source>
        <dbReference type="Proteomes" id="UP000681720"/>
    </source>
</evidence>
<dbReference type="PANTHER" id="PTHR30244:SF34">
    <property type="entry name" value="DTDP-4-AMINO-4,6-DIDEOXYGALACTOSE TRANSAMINASE"/>
    <property type="match status" value="1"/>
</dbReference>
<dbReference type="InterPro" id="IPR015422">
    <property type="entry name" value="PyrdxlP-dep_Trfase_small"/>
</dbReference>
<dbReference type="Proteomes" id="UP000681720">
    <property type="component" value="Unassembled WGS sequence"/>
</dbReference>
<dbReference type="GO" id="GO:0030170">
    <property type="term" value="F:pyridoxal phosphate binding"/>
    <property type="evidence" value="ECO:0007669"/>
    <property type="project" value="TreeGrafter"/>
</dbReference>